<dbReference type="RefSeq" id="WP_272750310.1">
    <property type="nucleotide sequence ID" value="NZ_JAQQLF010000001.1"/>
</dbReference>
<dbReference type="EMBL" id="JAQQLF010000001">
    <property type="protein sequence ID" value="MDC7715829.1"/>
    <property type="molecule type" value="Genomic_DNA"/>
</dbReference>
<reference evidence="2 3" key="1">
    <citation type="submission" date="2023-01" db="EMBL/GenBank/DDBJ databases">
        <title>Novel species of the genus Vogesella isolated from rivers.</title>
        <authorList>
            <person name="Lu H."/>
        </authorList>
    </citation>
    <scope>NUCLEOTIDE SEQUENCE [LARGE SCALE GENOMIC DNA]</scope>
    <source>
        <strain evidence="2 3">DC21W</strain>
    </source>
</reference>
<name>A0ABT5ITC6_9NEIS</name>
<feature type="domain" description="AB hydrolase-1" evidence="1">
    <location>
        <begin position="29"/>
        <end position="239"/>
    </location>
</feature>
<proteinExistence type="predicted"/>
<protein>
    <submittedName>
        <fullName evidence="2">Alpha/beta hydrolase</fullName>
    </submittedName>
</protein>
<keyword evidence="2" id="KW-0378">Hydrolase</keyword>
<dbReference type="PANTHER" id="PTHR43689:SF8">
    <property type="entry name" value="ALPHA_BETA-HYDROLASES SUPERFAMILY PROTEIN"/>
    <property type="match status" value="1"/>
</dbReference>
<evidence type="ECO:0000259" key="1">
    <source>
        <dbReference type="Pfam" id="PF00561"/>
    </source>
</evidence>
<dbReference type="Pfam" id="PF00561">
    <property type="entry name" value="Abhydrolase_1"/>
    <property type="match status" value="1"/>
</dbReference>
<dbReference type="Proteomes" id="UP001219956">
    <property type="component" value="Unassembled WGS sequence"/>
</dbReference>
<gene>
    <name evidence="2" type="ORF">PQU95_01155</name>
</gene>
<dbReference type="InterPro" id="IPR000073">
    <property type="entry name" value="AB_hydrolase_1"/>
</dbReference>
<dbReference type="SUPFAM" id="SSF53474">
    <property type="entry name" value="alpha/beta-Hydrolases"/>
    <property type="match status" value="1"/>
</dbReference>
<dbReference type="Gene3D" id="3.40.50.1820">
    <property type="entry name" value="alpha/beta hydrolase"/>
    <property type="match status" value="1"/>
</dbReference>
<sequence>MTPIDRLIALADGQVFVRHWPVAGSTLAPIVLLHDSLGCVALWRDFPAQLAAASGRDVIAYDRLGYGQSSPRLAPAQPDFIEQEAITLLPALLAALGLTRYVLFGHSVGGGMALTHAAQAAGCVAVVSESAQAFVEARTREGIVAAKTGFAEAAQFARLTRWHGERARWVLDAWTETWLLPLFDDWSLSPWLARVHCPVLAIHGDLDEFGSHAFPRRIAAEVAGPSQLLLLDNCGHVPHRELPQAVLAGICGFLQQHGVC</sequence>
<dbReference type="InterPro" id="IPR029058">
    <property type="entry name" value="AB_hydrolase_fold"/>
</dbReference>
<comment type="caution">
    <text evidence="2">The sequence shown here is derived from an EMBL/GenBank/DDBJ whole genome shotgun (WGS) entry which is preliminary data.</text>
</comment>
<dbReference type="GO" id="GO:0016787">
    <property type="term" value="F:hydrolase activity"/>
    <property type="evidence" value="ECO:0007669"/>
    <property type="project" value="UniProtKB-KW"/>
</dbReference>
<evidence type="ECO:0000313" key="3">
    <source>
        <dbReference type="Proteomes" id="UP001219956"/>
    </source>
</evidence>
<evidence type="ECO:0000313" key="2">
    <source>
        <dbReference type="EMBL" id="MDC7715829.1"/>
    </source>
</evidence>
<organism evidence="2 3">
    <name type="scientific">Vogesella aquatica</name>
    <dbReference type="NCBI Taxonomy" id="2984206"/>
    <lineage>
        <taxon>Bacteria</taxon>
        <taxon>Pseudomonadati</taxon>
        <taxon>Pseudomonadota</taxon>
        <taxon>Betaproteobacteria</taxon>
        <taxon>Neisseriales</taxon>
        <taxon>Chromobacteriaceae</taxon>
        <taxon>Vogesella</taxon>
    </lineage>
</organism>
<accession>A0ABT5ITC6</accession>
<keyword evidence="3" id="KW-1185">Reference proteome</keyword>
<dbReference type="PANTHER" id="PTHR43689">
    <property type="entry name" value="HYDROLASE"/>
    <property type="match status" value="1"/>
</dbReference>